<evidence type="ECO:0000313" key="2">
    <source>
        <dbReference type="EMBL" id="RDX57214.1"/>
    </source>
</evidence>
<organism evidence="2 3">
    <name type="scientific">Lentinus brumalis</name>
    <dbReference type="NCBI Taxonomy" id="2498619"/>
    <lineage>
        <taxon>Eukaryota</taxon>
        <taxon>Fungi</taxon>
        <taxon>Dikarya</taxon>
        <taxon>Basidiomycota</taxon>
        <taxon>Agaricomycotina</taxon>
        <taxon>Agaricomycetes</taxon>
        <taxon>Polyporales</taxon>
        <taxon>Polyporaceae</taxon>
        <taxon>Lentinus</taxon>
    </lineage>
</organism>
<dbReference type="Proteomes" id="UP000256964">
    <property type="component" value="Unassembled WGS sequence"/>
</dbReference>
<reference evidence="2 3" key="1">
    <citation type="journal article" date="2018" name="Biotechnol. Biofuels">
        <title>Integrative visual omics of the white-rot fungus Polyporus brumalis exposes the biotechnological potential of its oxidative enzymes for delignifying raw plant biomass.</title>
        <authorList>
            <person name="Miyauchi S."/>
            <person name="Rancon A."/>
            <person name="Drula E."/>
            <person name="Hage H."/>
            <person name="Chaduli D."/>
            <person name="Favel A."/>
            <person name="Grisel S."/>
            <person name="Henrissat B."/>
            <person name="Herpoel-Gimbert I."/>
            <person name="Ruiz-Duenas F.J."/>
            <person name="Chevret D."/>
            <person name="Hainaut M."/>
            <person name="Lin J."/>
            <person name="Wang M."/>
            <person name="Pangilinan J."/>
            <person name="Lipzen A."/>
            <person name="Lesage-Meessen L."/>
            <person name="Navarro D."/>
            <person name="Riley R."/>
            <person name="Grigoriev I.V."/>
            <person name="Zhou S."/>
            <person name="Raouche S."/>
            <person name="Rosso M.N."/>
        </authorList>
    </citation>
    <scope>NUCLEOTIDE SEQUENCE [LARGE SCALE GENOMIC DNA]</scope>
    <source>
        <strain evidence="2 3">BRFM 1820</strain>
    </source>
</reference>
<dbReference type="EMBL" id="KZ857379">
    <property type="protein sequence ID" value="RDX57214.1"/>
    <property type="molecule type" value="Genomic_DNA"/>
</dbReference>
<feature type="region of interest" description="Disordered" evidence="1">
    <location>
        <begin position="101"/>
        <end position="122"/>
    </location>
</feature>
<accession>A0A371DXH9</accession>
<gene>
    <name evidence="2" type="ORF">OH76DRAFT_23178</name>
</gene>
<keyword evidence="3" id="KW-1185">Reference proteome</keyword>
<dbReference type="AlphaFoldDB" id="A0A371DXH9"/>
<sequence>MAMRRVIRRVWSQFFTLLQRWRAGQKRRSTRRAVGRVSLQSLIESVSFERRETRPRTRLLALPHVEHPGRAGQRWRVTKRVHLHVLLRVFALWQRTRVAGKERPLPPVGSGSGRAELEPSPSRLGELGLRYRQAVALEAEP</sequence>
<evidence type="ECO:0000256" key="1">
    <source>
        <dbReference type="SAM" id="MobiDB-lite"/>
    </source>
</evidence>
<evidence type="ECO:0000313" key="3">
    <source>
        <dbReference type="Proteomes" id="UP000256964"/>
    </source>
</evidence>
<proteinExistence type="predicted"/>
<name>A0A371DXH9_9APHY</name>
<protein>
    <submittedName>
        <fullName evidence="2">Uncharacterized protein</fullName>
    </submittedName>
</protein>